<dbReference type="PANTHER" id="PTHR11552">
    <property type="entry name" value="GLUCOSE-METHANOL-CHOLINE GMC OXIDOREDUCTASE"/>
    <property type="match status" value="1"/>
</dbReference>
<dbReference type="InterPro" id="IPR036188">
    <property type="entry name" value="FAD/NAD-bd_sf"/>
</dbReference>
<dbReference type="InterPro" id="IPR012132">
    <property type="entry name" value="GMC_OxRdtase"/>
</dbReference>
<feature type="domain" description="Glucose-methanol-choline oxidoreductase N-terminal" evidence="5">
    <location>
        <begin position="258"/>
        <end position="272"/>
    </location>
</feature>
<evidence type="ECO:0000259" key="5">
    <source>
        <dbReference type="PROSITE" id="PS00624"/>
    </source>
</evidence>
<keyword evidence="3" id="KW-0285">Flavoprotein</keyword>
<dbReference type="EMBL" id="MU854320">
    <property type="protein sequence ID" value="KAK4044308.1"/>
    <property type="molecule type" value="Genomic_DNA"/>
</dbReference>
<dbReference type="PANTHER" id="PTHR11552:SF210">
    <property type="entry name" value="GLUCOSE-METHANOL-CHOLINE OXIDOREDUCTASE N-TERMINAL DOMAIN-CONTAINING PROTEIN-RELATED"/>
    <property type="match status" value="1"/>
</dbReference>
<sequence length="561" mass="60773">MASEFDFIIVGGGTAGSVLAARLTENSDVQVLVVEAGEDLTADPRIKVPTMWPQLQATDADWKLKTVPQKALGNREILIPQGRLLGGSGALNGMVFAPPAQEELEAWADLGNPGWDWDGVSKYLKKTYTLTSGAKTEGDGVLQLNIPDEETKWPQVWRDTFAGLGFPAGNEPFSGQIHGVVSYPDAVHPVTKTRSFSGNAYLAPARSRPNLTVWAGVSVDRVLFEQTPDSAIATGVQYTKDAKMQTVTARKEVLLCAGTFYSPKILELSGIGDAERLQKLGIDVVVDNPYVGENLQNHPLCSITFEVGGDDDEAEGFETIDAIARQDPTALGAAMEAYKTEQRGPFSQTNFNVTAHIPFPGIATDDGKQDLDQILEKHTGTTTTNVPGSKTTREYATAHQSLIRSVLNSPTGASGYYTHFPGWAYFGPTVLHHRRDAEVLARHVRFLESSLAAAPPLAGRLKHRRQEVAAPSGWPRGFSGHLDEARRFVRETAIGAMHVTGTCSMMPREKGGVVDPRLRVYGTRNLRVVDASIMPFTTRANTMATVYGIAEKAADMIRAGL</sequence>
<proteinExistence type="inferred from homology"/>
<evidence type="ECO:0000256" key="2">
    <source>
        <dbReference type="PIRSR" id="PIRSR000137-2"/>
    </source>
</evidence>
<keyword evidence="7" id="KW-1185">Reference proteome</keyword>
<keyword evidence="2 3" id="KW-0274">FAD</keyword>
<dbReference type="InterPro" id="IPR000172">
    <property type="entry name" value="GMC_OxRdtase_N"/>
</dbReference>
<comment type="similarity">
    <text evidence="1 3">Belongs to the GMC oxidoreductase family.</text>
</comment>
<name>A0AAN6PQV5_9PEZI</name>
<organism evidence="6 7">
    <name type="scientific">Parachaetomium inaequale</name>
    <dbReference type="NCBI Taxonomy" id="2588326"/>
    <lineage>
        <taxon>Eukaryota</taxon>
        <taxon>Fungi</taxon>
        <taxon>Dikarya</taxon>
        <taxon>Ascomycota</taxon>
        <taxon>Pezizomycotina</taxon>
        <taxon>Sordariomycetes</taxon>
        <taxon>Sordariomycetidae</taxon>
        <taxon>Sordariales</taxon>
        <taxon>Chaetomiaceae</taxon>
        <taxon>Parachaetomium</taxon>
    </lineage>
</organism>
<feature type="domain" description="Glucose-methanol-choline oxidoreductase N-terminal" evidence="4">
    <location>
        <begin position="82"/>
        <end position="105"/>
    </location>
</feature>
<dbReference type="GO" id="GO:0050660">
    <property type="term" value="F:flavin adenine dinucleotide binding"/>
    <property type="evidence" value="ECO:0007669"/>
    <property type="project" value="InterPro"/>
</dbReference>
<dbReference type="Gene3D" id="3.30.560.10">
    <property type="entry name" value="Glucose Oxidase, domain 3"/>
    <property type="match status" value="1"/>
</dbReference>
<protein>
    <submittedName>
        <fullName evidence="6">L-sorbose 1-dehydrogenase</fullName>
    </submittedName>
</protein>
<dbReference type="PROSITE" id="PS00623">
    <property type="entry name" value="GMC_OXRED_1"/>
    <property type="match status" value="1"/>
</dbReference>
<evidence type="ECO:0000256" key="1">
    <source>
        <dbReference type="ARBA" id="ARBA00010790"/>
    </source>
</evidence>
<reference evidence="7" key="1">
    <citation type="journal article" date="2023" name="Mol. Phylogenet. Evol.">
        <title>Genome-scale phylogeny and comparative genomics of the fungal order Sordariales.</title>
        <authorList>
            <person name="Hensen N."/>
            <person name="Bonometti L."/>
            <person name="Westerberg I."/>
            <person name="Brannstrom I.O."/>
            <person name="Guillou S."/>
            <person name="Cros-Aarteil S."/>
            <person name="Calhoun S."/>
            <person name="Haridas S."/>
            <person name="Kuo A."/>
            <person name="Mondo S."/>
            <person name="Pangilinan J."/>
            <person name="Riley R."/>
            <person name="LaButti K."/>
            <person name="Andreopoulos B."/>
            <person name="Lipzen A."/>
            <person name="Chen C."/>
            <person name="Yan M."/>
            <person name="Daum C."/>
            <person name="Ng V."/>
            <person name="Clum A."/>
            <person name="Steindorff A."/>
            <person name="Ohm R.A."/>
            <person name="Martin F."/>
            <person name="Silar P."/>
            <person name="Natvig D.O."/>
            <person name="Lalanne C."/>
            <person name="Gautier V."/>
            <person name="Ament-Velasquez S.L."/>
            <person name="Kruys A."/>
            <person name="Hutchinson M.I."/>
            <person name="Powell A.J."/>
            <person name="Barry K."/>
            <person name="Miller A.N."/>
            <person name="Grigoriev I.V."/>
            <person name="Debuchy R."/>
            <person name="Gladieux P."/>
            <person name="Hiltunen Thoren M."/>
            <person name="Johannesson H."/>
        </authorList>
    </citation>
    <scope>NUCLEOTIDE SEQUENCE [LARGE SCALE GENOMIC DNA]</scope>
    <source>
        <strain evidence="7">CBS 284.82</strain>
    </source>
</reference>
<dbReference type="Proteomes" id="UP001303115">
    <property type="component" value="Unassembled WGS sequence"/>
</dbReference>
<feature type="binding site" evidence="2">
    <location>
        <begin position="92"/>
        <end position="95"/>
    </location>
    <ligand>
        <name>FAD</name>
        <dbReference type="ChEBI" id="CHEBI:57692"/>
    </ligand>
</feature>
<dbReference type="PROSITE" id="PS00624">
    <property type="entry name" value="GMC_OXRED_2"/>
    <property type="match status" value="1"/>
</dbReference>
<accession>A0AAN6PQV5</accession>
<dbReference type="GO" id="GO:0016614">
    <property type="term" value="F:oxidoreductase activity, acting on CH-OH group of donors"/>
    <property type="evidence" value="ECO:0007669"/>
    <property type="project" value="InterPro"/>
</dbReference>
<dbReference type="SUPFAM" id="SSF51905">
    <property type="entry name" value="FAD/NAD(P)-binding domain"/>
    <property type="match status" value="1"/>
</dbReference>
<dbReference type="Pfam" id="PF00732">
    <property type="entry name" value="GMC_oxred_N"/>
    <property type="match status" value="1"/>
</dbReference>
<dbReference type="Pfam" id="PF05199">
    <property type="entry name" value="GMC_oxred_C"/>
    <property type="match status" value="1"/>
</dbReference>
<dbReference type="InterPro" id="IPR007867">
    <property type="entry name" value="GMC_OxRtase_C"/>
</dbReference>
<evidence type="ECO:0000313" key="6">
    <source>
        <dbReference type="EMBL" id="KAK4044308.1"/>
    </source>
</evidence>
<gene>
    <name evidence="6" type="ORF">C8A01DRAFT_31625</name>
</gene>
<dbReference type="PIRSF" id="PIRSF000137">
    <property type="entry name" value="Alcohol_oxidase"/>
    <property type="match status" value="1"/>
</dbReference>
<comment type="cofactor">
    <cofactor evidence="2">
        <name>FAD</name>
        <dbReference type="ChEBI" id="CHEBI:57692"/>
    </cofactor>
</comment>
<evidence type="ECO:0000256" key="3">
    <source>
        <dbReference type="RuleBase" id="RU003968"/>
    </source>
</evidence>
<dbReference type="AlphaFoldDB" id="A0AAN6PQV5"/>
<feature type="binding site" evidence="2">
    <location>
        <position position="219"/>
    </location>
    <ligand>
        <name>FAD</name>
        <dbReference type="ChEBI" id="CHEBI:57692"/>
    </ligand>
</feature>
<evidence type="ECO:0000259" key="4">
    <source>
        <dbReference type="PROSITE" id="PS00623"/>
    </source>
</evidence>
<evidence type="ECO:0000313" key="7">
    <source>
        <dbReference type="Proteomes" id="UP001303115"/>
    </source>
</evidence>
<comment type="caution">
    <text evidence="6">The sequence shown here is derived from an EMBL/GenBank/DDBJ whole genome shotgun (WGS) entry which is preliminary data.</text>
</comment>
<dbReference type="Gene3D" id="3.50.50.60">
    <property type="entry name" value="FAD/NAD(P)-binding domain"/>
    <property type="match status" value="1"/>
</dbReference>